<reference evidence="1 2" key="1">
    <citation type="submission" date="2021-06" db="EMBL/GenBank/DDBJ databases">
        <title>Caerostris extrusa draft genome.</title>
        <authorList>
            <person name="Kono N."/>
            <person name="Arakawa K."/>
        </authorList>
    </citation>
    <scope>NUCLEOTIDE SEQUENCE [LARGE SCALE GENOMIC DNA]</scope>
</reference>
<gene>
    <name evidence="1" type="ORF">CEXT_465271</name>
</gene>
<evidence type="ECO:0000313" key="2">
    <source>
        <dbReference type="Proteomes" id="UP001054945"/>
    </source>
</evidence>
<dbReference type="Proteomes" id="UP001054945">
    <property type="component" value="Unassembled WGS sequence"/>
</dbReference>
<organism evidence="1 2">
    <name type="scientific">Caerostris extrusa</name>
    <name type="common">Bark spider</name>
    <name type="synonym">Caerostris bankana</name>
    <dbReference type="NCBI Taxonomy" id="172846"/>
    <lineage>
        <taxon>Eukaryota</taxon>
        <taxon>Metazoa</taxon>
        <taxon>Ecdysozoa</taxon>
        <taxon>Arthropoda</taxon>
        <taxon>Chelicerata</taxon>
        <taxon>Arachnida</taxon>
        <taxon>Araneae</taxon>
        <taxon>Araneomorphae</taxon>
        <taxon>Entelegynae</taxon>
        <taxon>Araneoidea</taxon>
        <taxon>Araneidae</taxon>
        <taxon>Caerostris</taxon>
    </lineage>
</organism>
<protein>
    <submittedName>
        <fullName evidence="1">Uncharacterized protein</fullName>
    </submittedName>
</protein>
<sequence>MHSVEGKKDQTMHQIDDWFARYLVNFANESFRKLLVIRRRGEALILIYIFCLKGRRGRIIKGDGPLEQGQSDMDP</sequence>
<dbReference type="AlphaFoldDB" id="A0AAV4PC20"/>
<comment type="caution">
    <text evidence="1">The sequence shown here is derived from an EMBL/GenBank/DDBJ whole genome shotgun (WGS) entry which is preliminary data.</text>
</comment>
<proteinExistence type="predicted"/>
<evidence type="ECO:0000313" key="1">
    <source>
        <dbReference type="EMBL" id="GIX94013.1"/>
    </source>
</evidence>
<keyword evidence="2" id="KW-1185">Reference proteome</keyword>
<accession>A0AAV4PC20</accession>
<name>A0AAV4PC20_CAEEX</name>
<dbReference type="EMBL" id="BPLR01004326">
    <property type="protein sequence ID" value="GIX94013.1"/>
    <property type="molecule type" value="Genomic_DNA"/>
</dbReference>